<dbReference type="KEGG" id="jre:109011289"/>
<dbReference type="GO" id="GO:0005634">
    <property type="term" value="C:nucleus"/>
    <property type="evidence" value="ECO:0007669"/>
    <property type="project" value="UniProtKB-SubCell"/>
</dbReference>
<dbReference type="InterPro" id="IPR006447">
    <property type="entry name" value="Myb_dom_plants"/>
</dbReference>
<organism evidence="7 8">
    <name type="scientific">Juglans regia</name>
    <name type="common">English walnut</name>
    <dbReference type="NCBI Taxonomy" id="51240"/>
    <lineage>
        <taxon>Eukaryota</taxon>
        <taxon>Viridiplantae</taxon>
        <taxon>Streptophyta</taxon>
        <taxon>Embryophyta</taxon>
        <taxon>Tracheophyta</taxon>
        <taxon>Spermatophyta</taxon>
        <taxon>Magnoliopsida</taxon>
        <taxon>eudicotyledons</taxon>
        <taxon>Gunneridae</taxon>
        <taxon>Pentapetalae</taxon>
        <taxon>rosids</taxon>
        <taxon>fabids</taxon>
        <taxon>Fagales</taxon>
        <taxon>Juglandaceae</taxon>
        <taxon>Juglans</taxon>
    </lineage>
</organism>
<dbReference type="GO" id="GO:0003700">
    <property type="term" value="F:DNA-binding transcription factor activity"/>
    <property type="evidence" value="ECO:0007669"/>
    <property type="project" value="InterPro"/>
</dbReference>
<proteinExistence type="predicted"/>
<reference evidence="8 9" key="1">
    <citation type="submission" date="2025-04" db="UniProtKB">
        <authorList>
            <consortium name="RefSeq"/>
        </authorList>
    </citation>
    <scope>IDENTIFICATION</scope>
    <source>
        <tissue evidence="8 9">Leaves</tissue>
    </source>
</reference>
<dbReference type="RefSeq" id="XP_035544805.1">
    <property type="nucleotide sequence ID" value="XM_035688912.1"/>
</dbReference>
<feature type="compositionally biased region" description="Polar residues" evidence="5">
    <location>
        <begin position="368"/>
        <end position="382"/>
    </location>
</feature>
<dbReference type="Gene3D" id="1.10.10.60">
    <property type="entry name" value="Homeodomain-like"/>
    <property type="match status" value="1"/>
</dbReference>
<dbReference type="RefSeq" id="XP_018847966.1">
    <property type="nucleotide sequence ID" value="XM_018992421.2"/>
</dbReference>
<dbReference type="InterPro" id="IPR001005">
    <property type="entry name" value="SANT/Myb"/>
</dbReference>
<evidence type="ECO:0000313" key="7">
    <source>
        <dbReference type="Proteomes" id="UP000235220"/>
    </source>
</evidence>
<dbReference type="Gramene" id="Jr03_08550_p1">
    <property type="protein sequence ID" value="cds.Jr03_08550_p1"/>
    <property type="gene ID" value="Jr03_08550"/>
</dbReference>
<feature type="region of interest" description="Disordered" evidence="5">
    <location>
        <begin position="419"/>
        <end position="442"/>
    </location>
</feature>
<evidence type="ECO:0000256" key="5">
    <source>
        <dbReference type="SAM" id="MobiDB-lite"/>
    </source>
</evidence>
<feature type="compositionally biased region" description="Polar residues" evidence="5">
    <location>
        <begin position="427"/>
        <end position="442"/>
    </location>
</feature>
<dbReference type="NCBIfam" id="TIGR01557">
    <property type="entry name" value="myb_SHAQKYF"/>
    <property type="match status" value="1"/>
</dbReference>
<comment type="subcellular location">
    <subcellularLocation>
        <location evidence="1">Nucleus</location>
    </subcellularLocation>
</comment>
<dbReference type="InterPro" id="IPR017930">
    <property type="entry name" value="Myb_dom"/>
</dbReference>
<keyword evidence="7" id="KW-1185">Reference proteome</keyword>
<evidence type="ECO:0000313" key="9">
    <source>
        <dbReference type="RefSeq" id="XP_018847966.1"/>
    </source>
</evidence>
<dbReference type="GO" id="GO:0003677">
    <property type="term" value="F:DNA binding"/>
    <property type="evidence" value="ECO:0007669"/>
    <property type="project" value="InterPro"/>
</dbReference>
<feature type="region of interest" description="Disordered" evidence="5">
    <location>
        <begin position="1"/>
        <end position="31"/>
    </location>
</feature>
<dbReference type="InterPro" id="IPR009057">
    <property type="entry name" value="Homeodomain-like_sf"/>
</dbReference>
<dbReference type="SUPFAM" id="SSF46689">
    <property type="entry name" value="Homeodomain-like"/>
    <property type="match status" value="1"/>
</dbReference>
<evidence type="ECO:0000313" key="10">
    <source>
        <dbReference type="RefSeq" id="XP_018847968.1"/>
    </source>
</evidence>
<dbReference type="RefSeq" id="XP_018847968.1">
    <property type="nucleotide sequence ID" value="XM_018992423.2"/>
</dbReference>
<evidence type="ECO:0000256" key="4">
    <source>
        <dbReference type="ARBA" id="ARBA00023242"/>
    </source>
</evidence>
<dbReference type="PANTHER" id="PTHR31314">
    <property type="entry name" value="MYB FAMILY TRANSCRIPTION FACTOR PHL7-LIKE"/>
    <property type="match status" value="1"/>
</dbReference>
<dbReference type="Proteomes" id="UP000235220">
    <property type="component" value="Chromosome 3"/>
</dbReference>
<dbReference type="InterPro" id="IPR046955">
    <property type="entry name" value="PHR1-like"/>
</dbReference>
<evidence type="ECO:0000313" key="8">
    <source>
        <dbReference type="RefSeq" id="XP_018847964.1"/>
    </source>
</evidence>
<feature type="domain" description="HTH myb-type" evidence="6">
    <location>
        <begin position="99"/>
        <end position="159"/>
    </location>
</feature>
<dbReference type="GeneID" id="109011289"/>
<keyword evidence="2" id="KW-0805">Transcription regulation</keyword>
<keyword evidence="4" id="KW-0539">Nucleus</keyword>
<evidence type="ECO:0000256" key="3">
    <source>
        <dbReference type="ARBA" id="ARBA00023163"/>
    </source>
</evidence>
<dbReference type="STRING" id="51240.A0A2I4GVP0"/>
<evidence type="ECO:0000259" key="6">
    <source>
        <dbReference type="PROSITE" id="PS51294"/>
    </source>
</evidence>
<dbReference type="PROSITE" id="PS51294">
    <property type="entry name" value="HTH_MYB"/>
    <property type="match status" value="1"/>
</dbReference>
<dbReference type="AlphaFoldDB" id="A0A2I4GVP0"/>
<dbReference type="RefSeq" id="XP_018847964.1">
    <property type="nucleotide sequence ID" value="XM_018992419.2"/>
</dbReference>
<feature type="region of interest" description="Disordered" evidence="5">
    <location>
        <begin position="57"/>
        <end position="91"/>
    </location>
</feature>
<dbReference type="FunFam" id="1.10.10.60:FF:000002">
    <property type="entry name" value="Myb family transcription factor"/>
    <property type="match status" value="1"/>
</dbReference>
<accession>A0A2I4GVP0</accession>
<evidence type="ECO:0000313" key="11">
    <source>
        <dbReference type="RefSeq" id="XP_035544805.1"/>
    </source>
</evidence>
<dbReference type="OrthoDB" id="551907at2759"/>
<sequence length="442" mass="49970">MMEGLEIYDDVKSTDRSTEEQAENASAVSSQRCSSFDLNEEACSEVGDSMAEVAELSIDEDNDQIKRRDRNSANYNDPSGSGAGSGNERIKTKVRQYVRSKMPRLRWTPGLHFSFVHAVERLGGQERATPKLVLQLMNVRGLSIAHVKSHLQMYRSKKLDEAGQVLGQTYRPLQGRNHMQGILNQITSSSTTSTHQHFRMENGGIVLSRHSDGNNVAHDLLQSPLSRPSLDIKASFARQQQWTTNQHDIRRESYLIRKDLGRDKGLSSSAAFQTQAGWSTAPNQIHKVLDTNIGIGPMRPSQFLEEKRWPPFETISTSQWKLKRSTPTNTAYTRDNAITKFVGETYMSTRPTEKWNRPAGNLTKDRQFPSSSSDDLVRNSNGFKPEFEPPFRLGLNREKMSMDKEWLPDLQLRLSQRVGNEDEIKSTRGTATHEISTKLSLS</sequence>
<keyword evidence="3" id="KW-0804">Transcription</keyword>
<dbReference type="Pfam" id="PF00249">
    <property type="entry name" value="Myb_DNA-binding"/>
    <property type="match status" value="1"/>
</dbReference>
<gene>
    <name evidence="8 9 10 11" type="primary">LOC109011289</name>
</gene>
<evidence type="ECO:0000256" key="1">
    <source>
        <dbReference type="ARBA" id="ARBA00004123"/>
    </source>
</evidence>
<name>A0A2I4GVP0_JUGRE</name>
<dbReference type="PANTHER" id="PTHR31314:SF128">
    <property type="entry name" value="OS11G0106100 PROTEIN"/>
    <property type="match status" value="1"/>
</dbReference>
<evidence type="ECO:0000256" key="2">
    <source>
        <dbReference type="ARBA" id="ARBA00023015"/>
    </source>
</evidence>
<protein>
    <submittedName>
        <fullName evidence="8 9">Uncharacterized protein LOC109011289</fullName>
    </submittedName>
</protein>
<feature type="compositionally biased region" description="Basic and acidic residues" evidence="5">
    <location>
        <begin position="9"/>
        <end position="19"/>
    </location>
</feature>
<feature type="region of interest" description="Disordered" evidence="5">
    <location>
        <begin position="349"/>
        <end position="383"/>
    </location>
</feature>